<organism evidence="1 2">
    <name type="scientific">Rhizobium loti</name>
    <name type="common">Mesorhizobium loti</name>
    <dbReference type="NCBI Taxonomy" id="381"/>
    <lineage>
        <taxon>Bacteria</taxon>
        <taxon>Pseudomonadati</taxon>
        <taxon>Pseudomonadota</taxon>
        <taxon>Alphaproteobacteria</taxon>
        <taxon>Hyphomicrobiales</taxon>
        <taxon>Phyllobacteriaceae</taxon>
        <taxon>Mesorhizobium</taxon>
    </lineage>
</organism>
<evidence type="ECO:0000313" key="1">
    <source>
        <dbReference type="EMBL" id="KUM28564.1"/>
    </source>
</evidence>
<dbReference type="InterPro" id="IPR027266">
    <property type="entry name" value="TrmE/GcvT-like"/>
</dbReference>
<reference evidence="1 2" key="1">
    <citation type="submission" date="2015-12" db="EMBL/GenBank/DDBJ databases">
        <title>Draft genome sequence of Mesorhizobium sp. UFLA 01-765, a multitolerant efficient symbiont and plant-growth promoting strain isolated from Zn-mining soil using Leucaena leucocephala as a trap plant.</title>
        <authorList>
            <person name="Rangel W.M."/>
            <person name="Thijs S."/>
            <person name="Longatti S.M."/>
            <person name="Moreira F.M."/>
            <person name="Weyens N."/>
            <person name="Vangronsveld J."/>
            <person name="Van Hamme J.D."/>
            <person name="Bottos E.M."/>
            <person name="Rineau F."/>
        </authorList>
    </citation>
    <scope>NUCLEOTIDE SEQUENCE [LARGE SCALE GENOMIC DNA]</scope>
    <source>
        <strain evidence="1 2">UFLA 01-765</strain>
    </source>
</reference>
<dbReference type="Gene3D" id="3.30.1360.120">
    <property type="entry name" value="Probable tRNA modification gtpase trme, domain 1"/>
    <property type="match status" value="1"/>
</dbReference>
<dbReference type="Proteomes" id="UP000053176">
    <property type="component" value="Unassembled WGS sequence"/>
</dbReference>
<evidence type="ECO:0000313" key="2">
    <source>
        <dbReference type="Proteomes" id="UP000053176"/>
    </source>
</evidence>
<dbReference type="EMBL" id="LPWA01000008">
    <property type="protein sequence ID" value="KUM28564.1"/>
    <property type="molecule type" value="Genomic_DNA"/>
</dbReference>
<dbReference type="OrthoDB" id="7356349at2"/>
<dbReference type="SUPFAM" id="SSF103025">
    <property type="entry name" value="Folate-binding domain"/>
    <property type="match status" value="1"/>
</dbReference>
<accession>A0A101KX45</accession>
<evidence type="ECO:0008006" key="3">
    <source>
        <dbReference type="Google" id="ProtNLM"/>
    </source>
</evidence>
<name>A0A101KX45_RHILI</name>
<sequence length="190" mass="20074">MPDHRLHSITPLGGTTPRVDELPGFRIAENAGAALASIASRLNRGAEFAAAAKRFFGFEMPGPGKVAAKAPYTAIWTGVDQWFVEAPFASHEDIARIVKDGFGDSASVTEQTDGWARFDVGGPAAPAIFERLCALDVHAMPGGAASRTTIEHIGCIVICREARLEFSILGPRSSAPSLHHALVTAARSVV</sequence>
<dbReference type="AlphaFoldDB" id="A0A101KX45"/>
<protein>
    <recommendedName>
        <fullName evidence="3">Sarcosine oxidase subunit gamma</fullName>
    </recommendedName>
</protein>
<gene>
    <name evidence="1" type="ORF">AU467_34545</name>
</gene>
<comment type="caution">
    <text evidence="1">The sequence shown here is derived from an EMBL/GenBank/DDBJ whole genome shotgun (WGS) entry which is preliminary data.</text>
</comment>
<proteinExistence type="predicted"/>